<keyword evidence="3" id="KW-1185">Reference proteome</keyword>
<feature type="transmembrane region" description="Helical" evidence="1">
    <location>
        <begin position="44"/>
        <end position="64"/>
    </location>
</feature>
<name>A0A6A6GNK9_9PEZI</name>
<proteinExistence type="predicted"/>
<keyword evidence="1" id="KW-1133">Transmembrane helix</keyword>
<dbReference type="EMBL" id="ML992501">
    <property type="protein sequence ID" value="KAF2227169.1"/>
    <property type="molecule type" value="Genomic_DNA"/>
</dbReference>
<gene>
    <name evidence="2" type="ORF">BDZ85DRAFT_14</name>
</gene>
<accession>A0A6A6GNK9</accession>
<sequence length="179" mass="19479">MSFDTPAALRKGLSQDLAKLADEHYRHDLEQSDRDAIQSAAKRLSSATTIGSIIGLSLGVYSAFRLRRTRLNMFNAFKAAEKPVEVKFANGRTESLPDFTPHLKPTTAGDVATYTFFGLGGMLLGGELGLLLGGAAAKRSVNRNPESRKRIEDAFRKFRVEALRKQAGILEQGRGGLGL</sequence>
<keyword evidence="1" id="KW-0812">Transmembrane</keyword>
<evidence type="ECO:0000313" key="3">
    <source>
        <dbReference type="Proteomes" id="UP000799538"/>
    </source>
</evidence>
<dbReference type="Proteomes" id="UP000799538">
    <property type="component" value="Unassembled WGS sequence"/>
</dbReference>
<protein>
    <submittedName>
        <fullName evidence="2">Uncharacterized protein</fullName>
    </submittedName>
</protein>
<dbReference type="OrthoDB" id="3365267at2759"/>
<keyword evidence="1" id="KW-0472">Membrane</keyword>
<dbReference type="AlphaFoldDB" id="A0A6A6GNK9"/>
<evidence type="ECO:0000256" key="1">
    <source>
        <dbReference type="SAM" id="Phobius"/>
    </source>
</evidence>
<reference evidence="3" key="1">
    <citation type="journal article" date="2020" name="Stud. Mycol.">
        <title>101 Dothideomycetes genomes: A test case for predicting lifestyles and emergence of pathogens.</title>
        <authorList>
            <person name="Haridas S."/>
            <person name="Albert R."/>
            <person name="Binder M."/>
            <person name="Bloem J."/>
            <person name="LaButti K."/>
            <person name="Salamov A."/>
            <person name="Andreopoulos B."/>
            <person name="Baker S."/>
            <person name="Barry K."/>
            <person name="Bills G."/>
            <person name="Bluhm B."/>
            <person name="Cannon C."/>
            <person name="Castanera R."/>
            <person name="Culley D."/>
            <person name="Daum C."/>
            <person name="Ezra D."/>
            <person name="Gonzalez J."/>
            <person name="Henrissat B."/>
            <person name="Kuo A."/>
            <person name="Liang C."/>
            <person name="Lipzen A."/>
            <person name="Lutzoni F."/>
            <person name="Magnuson J."/>
            <person name="Mondo S."/>
            <person name="Nolan M."/>
            <person name="Ohm R."/>
            <person name="Pangilinan J."/>
            <person name="Park H.-J."/>
            <person name="Ramirez L."/>
            <person name="Alfaro M."/>
            <person name="Sun H."/>
            <person name="Tritt A."/>
            <person name="Yoshinaga Y."/>
            <person name="Zwiers L.-H."/>
            <person name="Turgeon B."/>
            <person name="Goodwin S."/>
            <person name="Spatafora J."/>
            <person name="Crous P."/>
            <person name="Grigoriev I."/>
        </authorList>
    </citation>
    <scope>NUCLEOTIDE SEQUENCE [LARGE SCALE GENOMIC DNA]</scope>
    <source>
        <strain evidence="3">CECT 20119</strain>
    </source>
</reference>
<organism evidence="2 3">
    <name type="scientific">Elsinoe ampelina</name>
    <dbReference type="NCBI Taxonomy" id="302913"/>
    <lineage>
        <taxon>Eukaryota</taxon>
        <taxon>Fungi</taxon>
        <taxon>Dikarya</taxon>
        <taxon>Ascomycota</taxon>
        <taxon>Pezizomycotina</taxon>
        <taxon>Dothideomycetes</taxon>
        <taxon>Dothideomycetidae</taxon>
        <taxon>Myriangiales</taxon>
        <taxon>Elsinoaceae</taxon>
        <taxon>Elsinoe</taxon>
    </lineage>
</organism>
<feature type="transmembrane region" description="Helical" evidence="1">
    <location>
        <begin position="111"/>
        <end position="133"/>
    </location>
</feature>
<evidence type="ECO:0000313" key="2">
    <source>
        <dbReference type="EMBL" id="KAF2227169.1"/>
    </source>
</evidence>